<gene>
    <name evidence="3" type="primary">LOC100901480</name>
</gene>
<evidence type="ECO:0000313" key="2">
    <source>
        <dbReference type="Proteomes" id="UP000694867"/>
    </source>
</evidence>
<evidence type="ECO:0000313" key="3">
    <source>
        <dbReference type="RefSeq" id="XP_003740100.1"/>
    </source>
</evidence>
<dbReference type="KEGG" id="goe:100901480"/>
<feature type="region of interest" description="Disordered" evidence="1">
    <location>
        <begin position="56"/>
        <end position="77"/>
    </location>
</feature>
<protein>
    <submittedName>
        <fullName evidence="3">E3 SUMO-protein ligase KIAA1586</fullName>
    </submittedName>
</protein>
<reference evidence="3" key="1">
    <citation type="submission" date="2025-08" db="UniProtKB">
        <authorList>
            <consortium name="RefSeq"/>
        </authorList>
    </citation>
    <scope>IDENTIFICATION</scope>
</reference>
<feature type="compositionally biased region" description="Basic and acidic residues" evidence="1">
    <location>
        <begin position="1"/>
        <end position="20"/>
    </location>
</feature>
<name>A0AAJ6QMV0_9ACAR</name>
<sequence length="789" mass="88568">MKRRCESSIHEPLRKSKLSSETETPDEALVSLDLDLGSTDDMLIGGSLLINNSGVVDSAAEQPPEAEDSAESSPQGAVAAEGLSEQVAEVGMSIIDDEWVEEGDGTWPEVWTQDMWMDRRAKHHWLSSKKRKLGCRYCFRVKYMGYPVGDNIGLSTEWINYLITCSGESREQRLKSLRNKIQRHEVSRTHLRSEALIKNYKDSPPTRSLMTNTLNKNVHMTSQIFRHVYELAKLDINFDVYPSRFNAVLREKIYRDFAFVQDFDPIKVVQHIAEDLRSTFVKEITAQGFRFSIIVDHVQGWLTTAETVFLIYIRAKTNDGLRNLFWDAISYSENQMTETSPLSAITQSLLDGGFSHEFLNNHLMCFVTDPLGTHLGAETSLCHQLAVSFEKIVIWYVLAYRLELMVMTALRNNNSDSYVCQLYEILHSLTQLSERNGQELLINTPEVYEQLSRIGPVVPAREVASSYRAIQALTDAYSILFEYLVQAGNDITRTTEEKEKYSYAKTLMESEQLVREIGMVHDVLKLLSTVRTDIDNDCDIAHADCILVKAMEDLAQLASCAGAFEVEVLNELSSRSFMGVALTNSSELCMPDRNAFMEQIVALSKQNMISVSGLGEDIVENFISDLFTVNVFNWPPNPPENYADDAVRRLCTVFDIADETGVRSAFRAYIENGRKAAPANMALLQTFANVFPQSTSLVSSTVAKINKLTPVKSPDAIGKLSAALFLHINGGSAEQFEPLSLVRTWCSKYPLVADSRAAKRKKPEQSAKWTPVEAATIAPPSVEVYPIPE</sequence>
<dbReference type="RefSeq" id="XP_003740100.1">
    <property type="nucleotide sequence ID" value="XM_003740052.1"/>
</dbReference>
<dbReference type="GO" id="GO:0016874">
    <property type="term" value="F:ligase activity"/>
    <property type="evidence" value="ECO:0007669"/>
    <property type="project" value="UniProtKB-KW"/>
</dbReference>
<dbReference type="Proteomes" id="UP000694867">
    <property type="component" value="Unplaced"/>
</dbReference>
<feature type="region of interest" description="Disordered" evidence="1">
    <location>
        <begin position="1"/>
        <end position="26"/>
    </location>
</feature>
<evidence type="ECO:0000256" key="1">
    <source>
        <dbReference type="SAM" id="MobiDB-lite"/>
    </source>
</evidence>
<keyword evidence="2" id="KW-1185">Reference proteome</keyword>
<dbReference type="AlphaFoldDB" id="A0AAJ6QMV0"/>
<dbReference type="GeneID" id="100901480"/>
<accession>A0AAJ6QMV0</accession>
<keyword evidence="3" id="KW-0436">Ligase</keyword>
<proteinExistence type="predicted"/>
<organism evidence="2 3">
    <name type="scientific">Galendromus occidentalis</name>
    <name type="common">western predatory mite</name>
    <dbReference type="NCBI Taxonomy" id="34638"/>
    <lineage>
        <taxon>Eukaryota</taxon>
        <taxon>Metazoa</taxon>
        <taxon>Ecdysozoa</taxon>
        <taxon>Arthropoda</taxon>
        <taxon>Chelicerata</taxon>
        <taxon>Arachnida</taxon>
        <taxon>Acari</taxon>
        <taxon>Parasitiformes</taxon>
        <taxon>Mesostigmata</taxon>
        <taxon>Gamasina</taxon>
        <taxon>Phytoseioidea</taxon>
        <taxon>Phytoseiidae</taxon>
        <taxon>Typhlodrominae</taxon>
        <taxon>Galendromus</taxon>
    </lineage>
</organism>